<sequence>MDDDGDGDGDSDAGSDEMRDLGSLRGQLGKKGAAVLIPCDGGELNRKDRHEAIASSAPIDAMNPATCIQKWVLRLMISVCAGQLPGAVSGEVWALHKIAEAGGDLPTGVRDRWGKKLAIKFSLIVEKSQCFDSDVLVD</sequence>
<comment type="caution">
    <text evidence="2">The sequence shown here is derived from an EMBL/GenBank/DDBJ whole genome shotgun (WGS) entry which is preliminary data.</text>
</comment>
<dbReference type="EMBL" id="BKCP01001669">
    <property type="protein sequence ID" value="GER27284.1"/>
    <property type="molecule type" value="Genomic_DNA"/>
</dbReference>
<accession>A0A5A7P419</accession>
<evidence type="ECO:0000313" key="2">
    <source>
        <dbReference type="EMBL" id="GER27284.1"/>
    </source>
</evidence>
<feature type="region of interest" description="Disordered" evidence="1">
    <location>
        <begin position="1"/>
        <end position="23"/>
    </location>
</feature>
<feature type="compositionally biased region" description="Acidic residues" evidence="1">
    <location>
        <begin position="1"/>
        <end position="15"/>
    </location>
</feature>
<protein>
    <submittedName>
        <fullName evidence="2">Methyl-accepting chemotaxis sensory transducer</fullName>
    </submittedName>
</protein>
<gene>
    <name evidence="2" type="ORF">STAS_02985</name>
</gene>
<reference evidence="3" key="1">
    <citation type="journal article" date="2019" name="Curr. Biol.">
        <title>Genome Sequence of Striga asiatica Provides Insight into the Evolution of Plant Parasitism.</title>
        <authorList>
            <person name="Yoshida S."/>
            <person name="Kim S."/>
            <person name="Wafula E.K."/>
            <person name="Tanskanen J."/>
            <person name="Kim Y.M."/>
            <person name="Honaas L."/>
            <person name="Yang Z."/>
            <person name="Spallek T."/>
            <person name="Conn C.E."/>
            <person name="Ichihashi Y."/>
            <person name="Cheong K."/>
            <person name="Cui S."/>
            <person name="Der J.P."/>
            <person name="Gundlach H."/>
            <person name="Jiao Y."/>
            <person name="Hori C."/>
            <person name="Ishida J.K."/>
            <person name="Kasahara H."/>
            <person name="Kiba T."/>
            <person name="Kim M.S."/>
            <person name="Koo N."/>
            <person name="Laohavisit A."/>
            <person name="Lee Y.H."/>
            <person name="Lumba S."/>
            <person name="McCourt P."/>
            <person name="Mortimer J.C."/>
            <person name="Mutuku J.M."/>
            <person name="Nomura T."/>
            <person name="Sasaki-Sekimoto Y."/>
            <person name="Seto Y."/>
            <person name="Wang Y."/>
            <person name="Wakatake T."/>
            <person name="Sakakibara H."/>
            <person name="Demura T."/>
            <person name="Yamaguchi S."/>
            <person name="Yoneyama K."/>
            <person name="Manabe R.I."/>
            <person name="Nelson D.C."/>
            <person name="Schulman A.H."/>
            <person name="Timko M.P."/>
            <person name="dePamphilis C.W."/>
            <person name="Choi D."/>
            <person name="Shirasu K."/>
        </authorList>
    </citation>
    <scope>NUCLEOTIDE SEQUENCE [LARGE SCALE GENOMIC DNA]</scope>
    <source>
        <strain evidence="3">cv. UVA1</strain>
    </source>
</reference>
<dbReference type="Proteomes" id="UP000325081">
    <property type="component" value="Unassembled WGS sequence"/>
</dbReference>
<organism evidence="2 3">
    <name type="scientific">Striga asiatica</name>
    <name type="common">Asiatic witchweed</name>
    <name type="synonym">Buchnera asiatica</name>
    <dbReference type="NCBI Taxonomy" id="4170"/>
    <lineage>
        <taxon>Eukaryota</taxon>
        <taxon>Viridiplantae</taxon>
        <taxon>Streptophyta</taxon>
        <taxon>Embryophyta</taxon>
        <taxon>Tracheophyta</taxon>
        <taxon>Spermatophyta</taxon>
        <taxon>Magnoliopsida</taxon>
        <taxon>eudicotyledons</taxon>
        <taxon>Gunneridae</taxon>
        <taxon>Pentapetalae</taxon>
        <taxon>asterids</taxon>
        <taxon>lamiids</taxon>
        <taxon>Lamiales</taxon>
        <taxon>Orobanchaceae</taxon>
        <taxon>Buchnereae</taxon>
        <taxon>Striga</taxon>
    </lineage>
</organism>
<dbReference type="AlphaFoldDB" id="A0A5A7P419"/>
<evidence type="ECO:0000256" key="1">
    <source>
        <dbReference type="SAM" id="MobiDB-lite"/>
    </source>
</evidence>
<evidence type="ECO:0000313" key="3">
    <source>
        <dbReference type="Proteomes" id="UP000325081"/>
    </source>
</evidence>
<keyword evidence="3" id="KW-1185">Reference proteome</keyword>
<name>A0A5A7P419_STRAF</name>
<proteinExistence type="predicted"/>